<name>A0A918PJV3_9BACT</name>
<dbReference type="Gene3D" id="2.70.98.70">
    <property type="match status" value="1"/>
</dbReference>
<proteinExistence type="predicted"/>
<gene>
    <name evidence="3" type="ORF">GCM10007049_01780</name>
</gene>
<feature type="signal peptide" evidence="1">
    <location>
        <begin position="1"/>
        <end position="27"/>
    </location>
</feature>
<reference evidence="3" key="2">
    <citation type="submission" date="2020-09" db="EMBL/GenBank/DDBJ databases">
        <authorList>
            <person name="Sun Q."/>
            <person name="Kim S."/>
        </authorList>
    </citation>
    <scope>NUCLEOTIDE SEQUENCE</scope>
    <source>
        <strain evidence="3">KCTC 12368</strain>
    </source>
</reference>
<keyword evidence="4" id="KW-1185">Reference proteome</keyword>
<dbReference type="EMBL" id="BMWX01000001">
    <property type="protein sequence ID" value="GGZ13616.1"/>
    <property type="molecule type" value="Genomic_DNA"/>
</dbReference>
<evidence type="ECO:0000259" key="2">
    <source>
        <dbReference type="Pfam" id="PF26374"/>
    </source>
</evidence>
<dbReference type="Proteomes" id="UP000619457">
    <property type="component" value="Unassembled WGS sequence"/>
</dbReference>
<feature type="domain" description="Endo-acting ulvan lyase C-terminal" evidence="2">
    <location>
        <begin position="777"/>
        <end position="858"/>
    </location>
</feature>
<dbReference type="AlphaFoldDB" id="A0A918PJV3"/>
<evidence type="ECO:0000256" key="1">
    <source>
        <dbReference type="SAM" id="SignalP"/>
    </source>
</evidence>
<keyword evidence="1" id="KW-0732">Signal</keyword>
<organism evidence="3 4">
    <name type="scientific">Echinicola pacifica</name>
    <dbReference type="NCBI Taxonomy" id="346377"/>
    <lineage>
        <taxon>Bacteria</taxon>
        <taxon>Pseudomonadati</taxon>
        <taxon>Bacteroidota</taxon>
        <taxon>Cytophagia</taxon>
        <taxon>Cytophagales</taxon>
        <taxon>Cyclobacteriaceae</taxon>
        <taxon>Echinicola</taxon>
    </lineage>
</organism>
<protein>
    <recommendedName>
        <fullName evidence="2">Endo-acting ulvan lyase C-terminal domain-containing protein</fullName>
    </recommendedName>
</protein>
<dbReference type="RefSeq" id="WP_052308758.1">
    <property type="nucleotide sequence ID" value="NZ_BMWX01000001.1"/>
</dbReference>
<dbReference type="InterPro" id="IPR008929">
    <property type="entry name" value="Chondroitin_lyas"/>
</dbReference>
<evidence type="ECO:0000313" key="3">
    <source>
        <dbReference type="EMBL" id="GGZ13616.1"/>
    </source>
</evidence>
<evidence type="ECO:0000313" key="4">
    <source>
        <dbReference type="Proteomes" id="UP000619457"/>
    </source>
</evidence>
<dbReference type="Pfam" id="PF26374">
    <property type="entry name" value="Ulvan_lyaseC"/>
    <property type="match status" value="1"/>
</dbReference>
<dbReference type="InterPro" id="IPR058848">
    <property type="entry name" value="Ulvan_lyase_C"/>
</dbReference>
<comment type="caution">
    <text evidence="3">The sequence shown here is derived from an EMBL/GenBank/DDBJ whole genome shotgun (WGS) entry which is preliminary data.</text>
</comment>
<dbReference type="SUPFAM" id="SSF48230">
    <property type="entry name" value="Chondroitin AC/alginate lyase"/>
    <property type="match status" value="1"/>
</dbReference>
<accession>A0A918PJV3</accession>
<feature type="chain" id="PRO_5037824310" description="Endo-acting ulvan lyase C-terminal domain-containing protein" evidence="1">
    <location>
        <begin position="28"/>
        <end position="901"/>
    </location>
</feature>
<sequence length="901" mass="102152">MIINIDRLIRVVFALSCLSLGIGDSMAQSVSSGQETASHPVLFGAQYDRSALEQKIRNNGWAEESWEALLAEVDPYVSRHQTDPDWIVSRLAMYWKEGEHYTQCYIKDQDWDYGEGNAPVPTVRLPGMRRWNDFRNVPLEERTPYNETGDMWGISRSSGDSTPILVPYKESGHMIRNNNKEILELAEKASFVYYMTQDENYAKFSADILWTWLIGTYYMQPPLDPERSSKGPGGYEPGGILGYYDYEVIHDDRQYPAATAYDFLHDYMMDNPADHLAQLDMNVTDLAGQVFKRFIEIGLVRGGSKGNWNVNRYRHILSSMLVLETNDYYEDGKGREYYIPYYTEISREYHDALPEIIKNYDKHTGLWPESPGYASAMIGVVLEMAMPLYANGVNTIGDNPLLQKAAMANLGWLDPRGNLVVFGDMRGGPLDYAVFERLLTYYTWEGDTINAQKIAAVLNKGFQAGQYQRSNGGWRGIVLNEPLSTKDSTLPYHRAAYSPFHRHMIMKNGNDDQDGMMFTLYGGREGSHLSSNGLAWQFYGNGWALAPDGAAYESYWSADMNYYTGVVGSNTIVQGYKKGEITINAMDPFVPADGFYNEVTTSENFSFADISADEKRRMIAMVRTSPSSGYYIDIFRSDLEENDYLHHSLGNEHLLTTTNGTALPLMEDSIPNAPHPAYSYFSEVKSVRHSEDFRSSWILSTSSPKIHVDMWMMGQEGRTIFQMDAPPTTLRPDVSPEQINKSPEKTPALLIRQTDNNAATSPFVAVFESYEEGEKSIEEITRLQASEHFVSLKVSSKDNEQYIFNATDEQEYKGEHDSAFEGIFGIASLKNGRLEYLYLGKGKKIRFDGYQIESLEGPMSAELRYKEGKYSYSSDQPIKISLPKQGEKEYPAGYNIQITID</sequence>
<reference evidence="3" key="1">
    <citation type="journal article" date="2014" name="Int. J. Syst. Evol. Microbiol.">
        <title>Complete genome sequence of Corynebacterium casei LMG S-19264T (=DSM 44701T), isolated from a smear-ripened cheese.</title>
        <authorList>
            <consortium name="US DOE Joint Genome Institute (JGI-PGF)"/>
            <person name="Walter F."/>
            <person name="Albersmeier A."/>
            <person name="Kalinowski J."/>
            <person name="Ruckert C."/>
        </authorList>
    </citation>
    <scope>NUCLEOTIDE SEQUENCE</scope>
    <source>
        <strain evidence="3">KCTC 12368</strain>
    </source>
</reference>
<dbReference type="Gene3D" id="1.50.10.100">
    <property type="entry name" value="Chondroitin AC/alginate lyase"/>
    <property type="match status" value="1"/>
</dbReference>